<dbReference type="Pfam" id="PF00248">
    <property type="entry name" value="Aldo_ket_red"/>
    <property type="match status" value="1"/>
</dbReference>
<dbReference type="InterPro" id="IPR023210">
    <property type="entry name" value="NADP_OxRdtase_dom"/>
</dbReference>
<sequence length="59" mass="6277">MDEVALAWVLKNPTVVVPIVGATKEHQLADAAAALDVTLTDAESNILEGVYEPRLPTGY</sequence>
<keyword evidence="3" id="KW-1185">Reference proteome</keyword>
<dbReference type="SUPFAM" id="SSF51430">
    <property type="entry name" value="NAD(P)-linked oxidoreductase"/>
    <property type="match status" value="1"/>
</dbReference>
<dbReference type="EMBL" id="BAAAPH010000015">
    <property type="protein sequence ID" value="GAA1585174.1"/>
    <property type="molecule type" value="Genomic_DNA"/>
</dbReference>
<evidence type="ECO:0000259" key="1">
    <source>
        <dbReference type="Pfam" id="PF00248"/>
    </source>
</evidence>
<reference evidence="2 3" key="1">
    <citation type="journal article" date="2019" name="Int. J. Syst. Evol. Microbiol.">
        <title>The Global Catalogue of Microorganisms (GCM) 10K type strain sequencing project: providing services to taxonomists for standard genome sequencing and annotation.</title>
        <authorList>
            <consortium name="The Broad Institute Genomics Platform"/>
            <consortium name="The Broad Institute Genome Sequencing Center for Infectious Disease"/>
            <person name="Wu L."/>
            <person name="Ma J."/>
        </authorList>
    </citation>
    <scope>NUCLEOTIDE SEQUENCE [LARGE SCALE GENOMIC DNA]</scope>
    <source>
        <strain evidence="2 3">JCM 15572</strain>
    </source>
</reference>
<dbReference type="InterPro" id="IPR036812">
    <property type="entry name" value="NAD(P)_OxRdtase_dom_sf"/>
</dbReference>
<protein>
    <recommendedName>
        <fullName evidence="1">NADP-dependent oxidoreductase domain-containing protein</fullName>
    </recommendedName>
</protein>
<proteinExistence type="predicted"/>
<comment type="caution">
    <text evidence="2">The sequence shown here is derived from an EMBL/GenBank/DDBJ whole genome shotgun (WGS) entry which is preliminary data.</text>
</comment>
<feature type="domain" description="NADP-dependent oxidoreductase" evidence="1">
    <location>
        <begin position="2"/>
        <end position="51"/>
    </location>
</feature>
<dbReference type="Gene3D" id="3.20.20.100">
    <property type="entry name" value="NADP-dependent oxidoreductase domain"/>
    <property type="match status" value="1"/>
</dbReference>
<dbReference type="Proteomes" id="UP001501705">
    <property type="component" value="Unassembled WGS sequence"/>
</dbReference>
<name>A0ABN2DSK9_9ACTN</name>
<accession>A0ABN2DSK9</accession>
<organism evidence="2 3">
    <name type="scientific">Kribbella hippodromi</name>
    <dbReference type="NCBI Taxonomy" id="434347"/>
    <lineage>
        <taxon>Bacteria</taxon>
        <taxon>Bacillati</taxon>
        <taxon>Actinomycetota</taxon>
        <taxon>Actinomycetes</taxon>
        <taxon>Propionibacteriales</taxon>
        <taxon>Kribbellaceae</taxon>
        <taxon>Kribbella</taxon>
    </lineage>
</organism>
<dbReference type="RefSeq" id="WP_344236257.1">
    <property type="nucleotide sequence ID" value="NZ_BAAAPH010000015.1"/>
</dbReference>
<evidence type="ECO:0000313" key="2">
    <source>
        <dbReference type="EMBL" id="GAA1585174.1"/>
    </source>
</evidence>
<gene>
    <name evidence="2" type="ORF">GCM10009804_46810</name>
</gene>
<evidence type="ECO:0000313" key="3">
    <source>
        <dbReference type="Proteomes" id="UP001501705"/>
    </source>
</evidence>